<dbReference type="AlphaFoldDB" id="A0A3S0IR23"/>
<keyword evidence="1" id="KW-0732">Signal</keyword>
<comment type="caution">
    <text evidence="2">The sequence shown here is derived from an EMBL/GenBank/DDBJ whole genome shotgun (WGS) entry which is preliminary data.</text>
</comment>
<feature type="signal peptide" evidence="1">
    <location>
        <begin position="1"/>
        <end position="19"/>
    </location>
</feature>
<evidence type="ECO:0000313" key="3">
    <source>
        <dbReference type="Proteomes" id="UP000267448"/>
    </source>
</evidence>
<organism evidence="2 3">
    <name type="scientific">Shewanella canadensis</name>
    <dbReference type="NCBI Taxonomy" id="271096"/>
    <lineage>
        <taxon>Bacteria</taxon>
        <taxon>Pseudomonadati</taxon>
        <taxon>Pseudomonadota</taxon>
        <taxon>Gammaproteobacteria</taxon>
        <taxon>Alteromonadales</taxon>
        <taxon>Shewanellaceae</taxon>
        <taxon>Shewanella</taxon>
    </lineage>
</organism>
<gene>
    <name evidence="2" type="ORF">EKG38_03430</name>
</gene>
<evidence type="ECO:0000256" key="1">
    <source>
        <dbReference type="SAM" id="SignalP"/>
    </source>
</evidence>
<protein>
    <submittedName>
        <fullName evidence="2">Uncharacterized protein</fullName>
    </submittedName>
</protein>
<evidence type="ECO:0000313" key="2">
    <source>
        <dbReference type="EMBL" id="RTR40974.1"/>
    </source>
</evidence>
<dbReference type="RefSeq" id="WP_126518654.1">
    <property type="nucleotide sequence ID" value="NZ_RXNU01000001.1"/>
</dbReference>
<dbReference type="EMBL" id="RXNU01000001">
    <property type="protein sequence ID" value="RTR40974.1"/>
    <property type="molecule type" value="Genomic_DNA"/>
</dbReference>
<dbReference type="Proteomes" id="UP000267448">
    <property type="component" value="Unassembled WGS sequence"/>
</dbReference>
<name>A0A3S0IR23_9GAMM</name>
<sequence length="148" mass="16681">MKRLIITAVLVCVPQLALAEKVSCTVVGESAKILHNFPAFTIDKSKGTVHSQYSSWVGEGDDSTIVRNEATGRVIRTENSEHRTQINVKFDAPAEKFPRQTVELVIMPIYRVDGANFRVTEVTYRVEPSDVEYVSHVYQANLNCFKTY</sequence>
<reference evidence="2 3" key="1">
    <citation type="submission" date="2018-12" db="EMBL/GenBank/DDBJ databases">
        <authorList>
            <person name="Yu L."/>
        </authorList>
    </citation>
    <scope>NUCLEOTIDE SEQUENCE [LARGE SCALE GENOMIC DNA]</scope>
    <source>
        <strain evidence="2 3">HAW-EB2</strain>
    </source>
</reference>
<keyword evidence="3" id="KW-1185">Reference proteome</keyword>
<proteinExistence type="predicted"/>
<accession>A0A3S0IR23</accession>
<feature type="chain" id="PRO_5018627371" evidence="1">
    <location>
        <begin position="20"/>
        <end position="148"/>
    </location>
</feature>